<evidence type="ECO:0000313" key="2">
    <source>
        <dbReference type="EMBL" id="CAG6397686.1"/>
    </source>
</evidence>
<feature type="compositionally biased region" description="Basic residues" evidence="1">
    <location>
        <begin position="224"/>
        <end position="238"/>
    </location>
</feature>
<dbReference type="Proteomes" id="UP001152519">
    <property type="component" value="Unassembled WGS sequence"/>
</dbReference>
<evidence type="ECO:0000256" key="1">
    <source>
        <dbReference type="SAM" id="MobiDB-lite"/>
    </source>
</evidence>
<reference evidence="2" key="1">
    <citation type="submission" date="2021-05" db="EMBL/GenBank/DDBJ databases">
        <authorList>
            <person name="Arsene-Ploetze F."/>
        </authorList>
    </citation>
    <scope>NUCLEOTIDE SEQUENCE</scope>
    <source>
        <strain evidence="2">DSM 42138</strain>
    </source>
</reference>
<accession>A0A9W4E1F7</accession>
<dbReference type="EMBL" id="CAJSLV010000092">
    <property type="protein sequence ID" value="CAG6397686.1"/>
    <property type="molecule type" value="Genomic_DNA"/>
</dbReference>
<feature type="compositionally biased region" description="Basic residues" evidence="1">
    <location>
        <begin position="613"/>
        <end position="625"/>
    </location>
</feature>
<dbReference type="AlphaFoldDB" id="A0A9W4E1F7"/>
<organism evidence="2 3">
    <name type="scientific">Actinacidiphila cocklensis</name>
    <dbReference type="NCBI Taxonomy" id="887465"/>
    <lineage>
        <taxon>Bacteria</taxon>
        <taxon>Bacillati</taxon>
        <taxon>Actinomycetota</taxon>
        <taxon>Actinomycetes</taxon>
        <taxon>Kitasatosporales</taxon>
        <taxon>Streptomycetaceae</taxon>
        <taxon>Actinacidiphila</taxon>
    </lineage>
</organism>
<feature type="compositionally biased region" description="Basic residues" evidence="1">
    <location>
        <begin position="512"/>
        <end position="526"/>
    </location>
</feature>
<feature type="compositionally biased region" description="Basic residues" evidence="1">
    <location>
        <begin position="313"/>
        <end position="325"/>
    </location>
</feature>
<feature type="region of interest" description="Disordered" evidence="1">
    <location>
        <begin position="1"/>
        <end position="199"/>
    </location>
</feature>
<evidence type="ECO:0000313" key="3">
    <source>
        <dbReference type="Proteomes" id="UP001152519"/>
    </source>
</evidence>
<feature type="compositionally biased region" description="Basic residues" evidence="1">
    <location>
        <begin position="711"/>
        <end position="724"/>
    </location>
</feature>
<feature type="compositionally biased region" description="Basic residues" evidence="1">
    <location>
        <begin position="632"/>
        <end position="659"/>
    </location>
</feature>
<feature type="compositionally biased region" description="Basic residues" evidence="1">
    <location>
        <begin position="284"/>
        <end position="293"/>
    </location>
</feature>
<protein>
    <submittedName>
        <fullName evidence="2">Uncharacterized protein</fullName>
    </submittedName>
</protein>
<feature type="compositionally biased region" description="Basic residues" evidence="1">
    <location>
        <begin position="155"/>
        <end position="173"/>
    </location>
</feature>
<feature type="region of interest" description="Disordered" evidence="1">
    <location>
        <begin position="402"/>
        <end position="677"/>
    </location>
</feature>
<feature type="compositionally biased region" description="Basic residues" evidence="1">
    <location>
        <begin position="439"/>
        <end position="476"/>
    </location>
</feature>
<proteinExistence type="predicted"/>
<feature type="compositionally biased region" description="Low complexity" evidence="1">
    <location>
        <begin position="326"/>
        <end position="339"/>
    </location>
</feature>
<feature type="compositionally biased region" description="Low complexity" evidence="1">
    <location>
        <begin position="294"/>
        <end position="304"/>
    </location>
</feature>
<gene>
    <name evidence="2" type="ORF">SCOCK_60019</name>
</gene>
<feature type="compositionally biased region" description="Low complexity" evidence="1">
    <location>
        <begin position="114"/>
        <end position="126"/>
    </location>
</feature>
<sequence length="766" mass="83880">MTAPGPKCHRTATAPHATAVTELSPSHPSPAPFALLRLRRPGREPVSRPSGGWGHGTAPAGARQGRERPAAGRGRGCGRRSPLRPVVACRPRPARRTAARAPAGPAAPLPPPGAARGAAVGAVGTAGAAGGLLGAGPARRPDRLRLPAHEDPRRPQRLRHPAGQRLLLGRRHRDGQGRPGRPAVDAAGPHPHGRPVGGARRRERLLLLRLRHLAQGHRPGGDRHGHRRGHPGRLHHHPAVREERLPQPEPDAVAQGHRDVHRGQAGPQDEQAADPRRLPQHQLVRPRRLRGAARRQGLLRQGRLAAERERGRLPRHPAQGRRALRPRGQPGQPPACGGALEVGAGPDGDDRQDVGRRTRHLHRLPRAEAAAAARWAQRADRLPGGHRPGVRLRAQRHLRRGVRPRRLPDLHHLRAPPGAGAGHRGHAATGGTGPGTAGRRPRRAGRRRLGRHRRPHPGPLRRTRLRQAGLRRRQHRDRAGGYGVRAARLRGRTARRRAARPRRTPYPGHPRLALRRRRQGGRHHPRGPLLEPGRQDRAGRQRRAPLVRADHPAGGGGVVRQRADRAARHGRRPGPGAPRLDRRGAAAGQRIRRADPGLLARHRHPEPDQDGRRLRHLRGGRRPHRPLLGAARHPRRRAHAPAVPRRHPPLHRRGGRRRDRGADHRPRPGRHRGHRTRQHLGLVRRLHPEGVDGRGPVPYRAEVPAAGAADRHHRQPGPRAHRKQLPGGHLVALRGGGNLTPRPLVAGAGQNLRQDFAPPAPVRPFA</sequence>
<feature type="compositionally biased region" description="Basic residues" evidence="1">
    <location>
        <begin position="667"/>
        <end position="677"/>
    </location>
</feature>
<keyword evidence="3" id="KW-1185">Reference proteome</keyword>
<comment type="caution">
    <text evidence="2">The sequence shown here is derived from an EMBL/GenBank/DDBJ whole genome shotgun (WGS) entry which is preliminary data.</text>
</comment>
<name>A0A9W4E1F7_9ACTN</name>
<feature type="compositionally biased region" description="Basic and acidic residues" evidence="1">
    <location>
        <begin position="139"/>
        <end position="154"/>
    </location>
</feature>
<feature type="region of interest" description="Disordered" evidence="1">
    <location>
        <begin position="214"/>
        <end position="354"/>
    </location>
</feature>
<feature type="region of interest" description="Disordered" evidence="1">
    <location>
        <begin position="705"/>
        <end position="729"/>
    </location>
</feature>
<feature type="compositionally biased region" description="Basic residues" evidence="1">
    <location>
        <begin position="487"/>
        <end position="503"/>
    </location>
</feature>